<evidence type="ECO:0000256" key="3">
    <source>
        <dbReference type="ARBA" id="ARBA00022723"/>
    </source>
</evidence>
<dbReference type="InterPro" id="IPR011045">
    <property type="entry name" value="N2O_reductase_N"/>
</dbReference>
<dbReference type="PROSITE" id="PS51318">
    <property type="entry name" value="TAT"/>
    <property type="match status" value="1"/>
</dbReference>
<keyword evidence="3" id="KW-0479">Metal-binding</keyword>
<reference evidence="6" key="1">
    <citation type="submission" date="2016-10" db="EMBL/GenBank/DDBJ databases">
        <authorList>
            <person name="Varghese N."/>
            <person name="Submissions S."/>
        </authorList>
    </citation>
    <scope>NUCLEOTIDE SEQUENCE [LARGE SCALE GENOMIC DNA]</scope>
    <source>
        <strain evidence="6">DSM 23413</strain>
    </source>
</reference>
<dbReference type="PANTHER" id="PTHR42838:SF2">
    <property type="entry name" value="NITROUS-OXIDE REDUCTASE"/>
    <property type="match status" value="1"/>
</dbReference>
<dbReference type="GO" id="GO:0046872">
    <property type="term" value="F:metal ion binding"/>
    <property type="evidence" value="ECO:0007669"/>
    <property type="project" value="UniProtKB-KW"/>
</dbReference>
<dbReference type="Proteomes" id="UP000236742">
    <property type="component" value="Unassembled WGS sequence"/>
</dbReference>
<name>A0A1H5YEW2_9RHOB</name>
<gene>
    <name evidence="5" type="ORF">SAMN05421751_11730</name>
</gene>
<protein>
    <submittedName>
        <fullName evidence="5">Nitrous-oxide reductase</fullName>
    </submittedName>
</protein>
<evidence type="ECO:0000256" key="2">
    <source>
        <dbReference type="ARBA" id="ARBA00004196"/>
    </source>
</evidence>
<proteinExistence type="predicted"/>
<evidence type="ECO:0000313" key="6">
    <source>
        <dbReference type="Proteomes" id="UP000236742"/>
    </source>
</evidence>
<dbReference type="InterPro" id="IPR006311">
    <property type="entry name" value="TAT_signal"/>
</dbReference>
<evidence type="ECO:0000256" key="1">
    <source>
        <dbReference type="ARBA" id="ARBA00001935"/>
    </source>
</evidence>
<dbReference type="PANTHER" id="PTHR42838">
    <property type="entry name" value="CYTOCHROME C OXIDASE SUBUNIT II"/>
    <property type="match status" value="1"/>
</dbReference>
<dbReference type="GO" id="GO:0030313">
    <property type="term" value="C:cell envelope"/>
    <property type="evidence" value="ECO:0007669"/>
    <property type="project" value="UniProtKB-SubCell"/>
</dbReference>
<evidence type="ECO:0000256" key="4">
    <source>
        <dbReference type="ARBA" id="ARBA00023008"/>
    </source>
</evidence>
<comment type="subcellular location">
    <subcellularLocation>
        <location evidence="2">Cell envelope</location>
    </subcellularLocation>
</comment>
<dbReference type="Gene3D" id="2.130.10.10">
    <property type="entry name" value="YVTN repeat-like/Quinoprotein amine dehydrogenase"/>
    <property type="match status" value="1"/>
</dbReference>
<evidence type="ECO:0000313" key="5">
    <source>
        <dbReference type="EMBL" id="SEG22262.1"/>
    </source>
</evidence>
<dbReference type="AlphaFoldDB" id="A0A1H5YEW2"/>
<accession>A0A1H5YEW2</accession>
<dbReference type="EMBL" id="FNVD01000017">
    <property type="protein sequence ID" value="SEG22262.1"/>
    <property type="molecule type" value="Genomic_DNA"/>
</dbReference>
<keyword evidence="4" id="KW-0186">Copper</keyword>
<keyword evidence="6" id="KW-1185">Reference proteome</keyword>
<dbReference type="InterPro" id="IPR051403">
    <property type="entry name" value="NosZ/Cyto_c_oxidase_sub2"/>
</dbReference>
<sequence>MSDTAHKRGISRRGLFGATAAGAVATATAGSWLAMANEARAAAGKAEKAPGELDEYYGFWSSGQTGELRILGFPSMRELMRVPVFNRCRQPAGARPMNR</sequence>
<dbReference type="InterPro" id="IPR015943">
    <property type="entry name" value="WD40/YVTN_repeat-like_dom_sf"/>
</dbReference>
<dbReference type="SUPFAM" id="SSF50974">
    <property type="entry name" value="Nitrous oxide reductase, N-terminal domain"/>
    <property type="match status" value="1"/>
</dbReference>
<comment type="cofactor">
    <cofactor evidence="1">
        <name>Cu cation</name>
        <dbReference type="ChEBI" id="CHEBI:23378"/>
    </cofactor>
</comment>
<organism evidence="5 6">
    <name type="scientific">Jhaorihella thermophila</name>
    <dbReference type="NCBI Taxonomy" id="488547"/>
    <lineage>
        <taxon>Bacteria</taxon>
        <taxon>Pseudomonadati</taxon>
        <taxon>Pseudomonadota</taxon>
        <taxon>Alphaproteobacteria</taxon>
        <taxon>Rhodobacterales</taxon>
        <taxon>Paracoccaceae</taxon>
        <taxon>Jhaorihella</taxon>
    </lineage>
</organism>